<dbReference type="InterPro" id="IPR013087">
    <property type="entry name" value="Znf_C2H2_type"/>
</dbReference>
<keyword evidence="1" id="KW-0863">Zinc-finger</keyword>
<comment type="caution">
    <text evidence="4">The sequence shown here is derived from an EMBL/GenBank/DDBJ whole genome shotgun (WGS) entry which is preliminary data.</text>
</comment>
<feature type="region of interest" description="Disordered" evidence="2">
    <location>
        <begin position="397"/>
        <end position="424"/>
    </location>
</feature>
<keyword evidence="1" id="KW-0479">Metal-binding</keyword>
<dbReference type="PROSITE" id="PS50157">
    <property type="entry name" value="ZINC_FINGER_C2H2_2"/>
    <property type="match status" value="1"/>
</dbReference>
<evidence type="ECO:0000313" key="5">
    <source>
        <dbReference type="Proteomes" id="UP000629468"/>
    </source>
</evidence>
<evidence type="ECO:0000259" key="3">
    <source>
        <dbReference type="PROSITE" id="PS50157"/>
    </source>
</evidence>
<sequence length="424" mass="47114">MEDESEEMMLRRIIGGKGLIESHHLSMSGPAVMKHENSLTYITTGQIHSEGSFNATVPSTDSPVKTDRQLPLDEPKYVFYSTRYTDNMSQDLNDFPSIMSQQSILQTPDLESMPNSSQSGASLELLTPLNTHSVRNGSTSIYGTTGISPYMERFNIGDPNQISSYLGDNSYQMGQKEAPAGLFQTEQNEAESLENIDEDLQSLHQFPEAHDGESRDAFQYEEQDSNLPAPSSASLGNNDFACTASSSWLSHDGHVTSPGAAQYPRDFDSLDDIFQSWYLSYMWNPPSKSVGDSPVSTSLLSRKPLSPRGIGHITTPEKRQRKSSAVRGLSTESFQPSGIVDTIIEKRRGKSTALCLQTLDEEIIKKEGASAAQREAADSHRKRERRFKCRICGDTLTSSQNLKNHTNSHTGNKPYKNTVERQRR</sequence>
<reference evidence="4 5" key="1">
    <citation type="journal article" name="Sci. Rep.">
        <title>Telomere-to-telomere assembled and centromere annotated genomes of the two main subspecies of the button mushroom Agaricus bisporus reveal especially polymorphic chromosome ends.</title>
        <authorList>
            <person name="Sonnenberg A.S.M."/>
            <person name="Sedaghat-Telgerd N."/>
            <person name="Lavrijssen B."/>
            <person name="Ohm R.A."/>
            <person name="Hendrickx P.M."/>
            <person name="Scholtmeijer K."/>
            <person name="Baars J.J.P."/>
            <person name="van Peer A."/>
        </authorList>
    </citation>
    <scope>NUCLEOTIDE SEQUENCE [LARGE SCALE GENOMIC DNA]</scope>
    <source>
        <strain evidence="4 5">H119_p4</strain>
    </source>
</reference>
<dbReference type="AlphaFoldDB" id="A0A8H7F0W7"/>
<evidence type="ECO:0000256" key="2">
    <source>
        <dbReference type="SAM" id="MobiDB-lite"/>
    </source>
</evidence>
<dbReference type="PROSITE" id="PS00028">
    <property type="entry name" value="ZINC_FINGER_C2H2_1"/>
    <property type="match status" value="1"/>
</dbReference>
<name>A0A8H7F0W7_AGABI</name>
<feature type="region of interest" description="Disordered" evidence="2">
    <location>
        <begin position="292"/>
        <end position="330"/>
    </location>
</feature>
<keyword evidence="1" id="KW-0862">Zinc</keyword>
<dbReference type="SUPFAM" id="SSF57667">
    <property type="entry name" value="beta-beta-alpha zinc fingers"/>
    <property type="match status" value="1"/>
</dbReference>
<evidence type="ECO:0000256" key="1">
    <source>
        <dbReference type="PROSITE-ProRule" id="PRU00042"/>
    </source>
</evidence>
<evidence type="ECO:0000313" key="4">
    <source>
        <dbReference type="EMBL" id="KAF7771637.1"/>
    </source>
</evidence>
<dbReference type="Gene3D" id="3.30.160.60">
    <property type="entry name" value="Classic Zinc Finger"/>
    <property type="match status" value="1"/>
</dbReference>
<dbReference type="InterPro" id="IPR036236">
    <property type="entry name" value="Znf_C2H2_sf"/>
</dbReference>
<dbReference type="EMBL" id="JABXXO010000008">
    <property type="protein sequence ID" value="KAF7771637.1"/>
    <property type="molecule type" value="Genomic_DNA"/>
</dbReference>
<dbReference type="GO" id="GO:0008270">
    <property type="term" value="F:zinc ion binding"/>
    <property type="evidence" value="ECO:0007669"/>
    <property type="project" value="UniProtKB-KW"/>
</dbReference>
<feature type="compositionally biased region" description="Polar residues" evidence="2">
    <location>
        <begin position="397"/>
        <end position="411"/>
    </location>
</feature>
<accession>A0A8H7F0W7</accession>
<dbReference type="Proteomes" id="UP000629468">
    <property type="component" value="Unassembled WGS sequence"/>
</dbReference>
<feature type="domain" description="C2H2-type" evidence="3">
    <location>
        <begin position="387"/>
        <end position="414"/>
    </location>
</feature>
<proteinExistence type="predicted"/>
<organism evidence="4 5">
    <name type="scientific">Agaricus bisporus var. burnettii</name>
    <dbReference type="NCBI Taxonomy" id="192524"/>
    <lineage>
        <taxon>Eukaryota</taxon>
        <taxon>Fungi</taxon>
        <taxon>Dikarya</taxon>
        <taxon>Basidiomycota</taxon>
        <taxon>Agaricomycotina</taxon>
        <taxon>Agaricomycetes</taxon>
        <taxon>Agaricomycetidae</taxon>
        <taxon>Agaricales</taxon>
        <taxon>Agaricineae</taxon>
        <taxon>Agaricaceae</taxon>
        <taxon>Agaricus</taxon>
    </lineage>
</organism>
<protein>
    <recommendedName>
        <fullName evidence="3">C2H2-type domain-containing protein</fullName>
    </recommendedName>
</protein>
<gene>
    <name evidence="4" type="ORF">Agabi119p4_5948</name>
</gene>